<gene>
    <name evidence="2" type="ORF">JI739_01670</name>
</gene>
<sequence>MTSSSRLSLVQHLLAEYTHCIDDERYEEWPDFFTDPCVYRVTTRESVRQGHMAGIIDCESRGMLVDRINSLRRANIYEPQVYRHLLGPTRLTEDHREIIKARTGFALMRVVQGQGPETFLTGYYDDIFACGPRDEIRIRERLVVLDSTRIDTLLVIPV</sequence>
<dbReference type="AlphaFoldDB" id="A0A937D051"/>
<name>A0A937D051_9BURK</name>
<organism evidence="2 3">
    <name type="scientific">Ramlibacter aurantiacus</name>
    <dbReference type="NCBI Taxonomy" id="2801330"/>
    <lineage>
        <taxon>Bacteria</taxon>
        <taxon>Pseudomonadati</taxon>
        <taxon>Pseudomonadota</taxon>
        <taxon>Betaproteobacteria</taxon>
        <taxon>Burkholderiales</taxon>
        <taxon>Comamonadaceae</taxon>
        <taxon>Ramlibacter</taxon>
    </lineage>
</organism>
<dbReference type="SUPFAM" id="SSF54427">
    <property type="entry name" value="NTF2-like"/>
    <property type="match status" value="1"/>
</dbReference>
<dbReference type="InterPro" id="IPR037401">
    <property type="entry name" value="SnoaL-like"/>
</dbReference>
<reference evidence="2" key="1">
    <citation type="submission" date="2021-01" db="EMBL/GenBank/DDBJ databases">
        <title>Ramlibacter sp. strain AW1 16S ribosomal RNA gene Genome sequencing and assembly.</title>
        <authorList>
            <person name="Kang M."/>
        </authorList>
    </citation>
    <scope>NUCLEOTIDE SEQUENCE</scope>
    <source>
        <strain evidence="2">AW1</strain>
    </source>
</reference>
<evidence type="ECO:0000313" key="2">
    <source>
        <dbReference type="EMBL" id="MBL0419044.1"/>
    </source>
</evidence>
<comment type="caution">
    <text evidence="2">The sequence shown here is derived from an EMBL/GenBank/DDBJ whole genome shotgun (WGS) entry which is preliminary data.</text>
</comment>
<evidence type="ECO:0000313" key="3">
    <source>
        <dbReference type="Proteomes" id="UP000613011"/>
    </source>
</evidence>
<dbReference type="RefSeq" id="WP_201682101.1">
    <property type="nucleotide sequence ID" value="NZ_JAEQNA010000001.1"/>
</dbReference>
<accession>A0A937D051</accession>
<dbReference type="Pfam" id="PF13577">
    <property type="entry name" value="SnoaL_4"/>
    <property type="match status" value="1"/>
</dbReference>
<evidence type="ECO:0000259" key="1">
    <source>
        <dbReference type="Pfam" id="PF13577"/>
    </source>
</evidence>
<keyword evidence="3" id="KW-1185">Reference proteome</keyword>
<feature type="domain" description="SnoaL-like" evidence="1">
    <location>
        <begin position="10"/>
        <end position="141"/>
    </location>
</feature>
<dbReference type="Proteomes" id="UP000613011">
    <property type="component" value="Unassembled WGS sequence"/>
</dbReference>
<dbReference type="EMBL" id="JAEQNA010000001">
    <property type="protein sequence ID" value="MBL0419044.1"/>
    <property type="molecule type" value="Genomic_DNA"/>
</dbReference>
<proteinExistence type="predicted"/>
<dbReference type="Gene3D" id="3.10.450.50">
    <property type="match status" value="1"/>
</dbReference>
<dbReference type="InterPro" id="IPR032710">
    <property type="entry name" value="NTF2-like_dom_sf"/>
</dbReference>
<protein>
    <submittedName>
        <fullName evidence="2">Nuclear transport factor 2 family protein</fullName>
    </submittedName>
</protein>